<evidence type="ECO:0000259" key="16">
    <source>
        <dbReference type="Pfam" id="PF22689"/>
    </source>
</evidence>
<feature type="domain" description="Phosphoribosylformylglycinamidine synthase N-terminal" evidence="15">
    <location>
        <begin position="39"/>
        <end position="162"/>
    </location>
</feature>
<evidence type="ECO:0000313" key="18">
    <source>
        <dbReference type="Proteomes" id="UP000218069"/>
    </source>
</evidence>
<evidence type="ECO:0000256" key="5">
    <source>
        <dbReference type="ARBA" id="ARBA00022723"/>
    </source>
</evidence>
<keyword evidence="8 12" id="KW-0067">ATP-binding</keyword>
<evidence type="ECO:0000256" key="4">
    <source>
        <dbReference type="ARBA" id="ARBA00022598"/>
    </source>
</evidence>
<dbReference type="GO" id="GO:0005524">
    <property type="term" value="F:ATP binding"/>
    <property type="evidence" value="ECO:0007669"/>
    <property type="project" value="UniProtKB-UniRule"/>
</dbReference>
<dbReference type="Pfam" id="PF18076">
    <property type="entry name" value="FGAR-AT_N"/>
    <property type="match status" value="1"/>
</dbReference>
<feature type="binding site" evidence="12">
    <location>
        <position position="692"/>
    </location>
    <ligand>
        <name>ATP</name>
        <dbReference type="ChEBI" id="CHEBI:30616"/>
    </ligand>
</feature>
<name>A0A240E111_9BURK</name>
<comment type="subcellular location">
    <subcellularLocation>
        <location evidence="12">Cytoplasm</location>
    </subcellularLocation>
</comment>
<dbReference type="InterPro" id="IPR036921">
    <property type="entry name" value="PurM-like_N_sf"/>
</dbReference>
<dbReference type="SMART" id="SM01211">
    <property type="entry name" value="GATase_5"/>
    <property type="match status" value="1"/>
</dbReference>
<keyword evidence="6 12" id="KW-0547">Nucleotide-binding</keyword>
<feature type="domain" description="Phosphoribosylformylglycinamidine synthase linker" evidence="14">
    <location>
        <begin position="183"/>
        <end position="232"/>
    </location>
</feature>
<dbReference type="InterPro" id="IPR040707">
    <property type="entry name" value="FGAR-AT_N"/>
</dbReference>
<dbReference type="HAMAP" id="MF_00419">
    <property type="entry name" value="PurL_1"/>
    <property type="match status" value="1"/>
</dbReference>
<evidence type="ECO:0000256" key="11">
    <source>
        <dbReference type="ARBA" id="ARBA00052585"/>
    </source>
</evidence>
<feature type="binding site" evidence="12">
    <location>
        <position position="907"/>
    </location>
    <ligand>
        <name>ATP</name>
        <dbReference type="ChEBI" id="CHEBI:30616"/>
    </ligand>
</feature>
<comment type="subunit">
    <text evidence="12">Monomer.</text>
</comment>
<feature type="active site" description="Nucleophile" evidence="12">
    <location>
        <position position="1180"/>
    </location>
</feature>
<comment type="pathway">
    <text evidence="1 12">Purine metabolism; IMP biosynthesis via de novo pathway; 5-amino-1-(5-phospho-D-ribosyl)imidazole from N(2)-formyl-N(1)-(5-phospho-D-ribosyl)glycinamide: step 1/2.</text>
</comment>
<dbReference type="InterPro" id="IPR010918">
    <property type="entry name" value="PurM-like_C_dom"/>
</dbReference>
<evidence type="ECO:0000256" key="6">
    <source>
        <dbReference type="ARBA" id="ARBA00022741"/>
    </source>
</evidence>
<dbReference type="InterPro" id="IPR055181">
    <property type="entry name" value="FGAR-AT_PurM_N-like"/>
</dbReference>
<comment type="catalytic activity">
    <reaction evidence="11 12">
        <text>N(2)-formyl-N(1)-(5-phospho-beta-D-ribosyl)glycinamide + L-glutamine + ATP + H2O = 2-formamido-N(1)-(5-O-phospho-beta-D-ribosyl)acetamidine + L-glutamate + ADP + phosphate + H(+)</text>
        <dbReference type="Rhea" id="RHEA:17129"/>
        <dbReference type="ChEBI" id="CHEBI:15377"/>
        <dbReference type="ChEBI" id="CHEBI:15378"/>
        <dbReference type="ChEBI" id="CHEBI:29985"/>
        <dbReference type="ChEBI" id="CHEBI:30616"/>
        <dbReference type="ChEBI" id="CHEBI:43474"/>
        <dbReference type="ChEBI" id="CHEBI:58359"/>
        <dbReference type="ChEBI" id="CHEBI:147286"/>
        <dbReference type="ChEBI" id="CHEBI:147287"/>
        <dbReference type="ChEBI" id="CHEBI:456216"/>
        <dbReference type="EC" id="6.3.5.3"/>
    </reaction>
</comment>
<dbReference type="RefSeq" id="WP_096672798.1">
    <property type="nucleotide sequence ID" value="NZ_OANS01000002.1"/>
</dbReference>
<comment type="similarity">
    <text evidence="2 12">In the N-terminal section; belongs to the FGAMS family.</text>
</comment>
<evidence type="ECO:0000256" key="7">
    <source>
        <dbReference type="ARBA" id="ARBA00022755"/>
    </source>
</evidence>
<dbReference type="GO" id="GO:0006189">
    <property type="term" value="P:'de novo' IMP biosynthetic process"/>
    <property type="evidence" value="ECO:0007669"/>
    <property type="project" value="UniProtKB-UniRule"/>
</dbReference>
<evidence type="ECO:0000256" key="12">
    <source>
        <dbReference type="HAMAP-Rule" id="MF_00419"/>
    </source>
</evidence>
<evidence type="ECO:0000259" key="13">
    <source>
        <dbReference type="Pfam" id="PF02769"/>
    </source>
</evidence>
<dbReference type="SUPFAM" id="SSF82697">
    <property type="entry name" value="PurS-like"/>
    <property type="match status" value="1"/>
</dbReference>
<dbReference type="PANTHER" id="PTHR10099:SF1">
    <property type="entry name" value="PHOSPHORIBOSYLFORMYLGLYCINAMIDINE SYNTHASE"/>
    <property type="match status" value="1"/>
</dbReference>
<feature type="binding site" evidence="12">
    <location>
        <position position="736"/>
    </location>
    <ligand>
        <name>Mg(2+)</name>
        <dbReference type="ChEBI" id="CHEBI:18420"/>
    </ligand>
</feature>
<dbReference type="Proteomes" id="UP000218069">
    <property type="component" value="Unassembled WGS sequence"/>
</dbReference>
<dbReference type="FunFam" id="1.10.8.750:FF:000002">
    <property type="entry name" value="Phosphoribosylformylglycinamidine synthase"/>
    <property type="match status" value="1"/>
</dbReference>
<dbReference type="NCBIfam" id="TIGR01735">
    <property type="entry name" value="FGAM_synt"/>
    <property type="match status" value="1"/>
</dbReference>
<dbReference type="PROSITE" id="PS51273">
    <property type="entry name" value="GATASE_TYPE_1"/>
    <property type="match status" value="1"/>
</dbReference>
<dbReference type="NCBIfam" id="NF003672">
    <property type="entry name" value="PRK05297.1"/>
    <property type="match status" value="1"/>
</dbReference>
<dbReference type="FunFam" id="3.30.1330.10:FF:000005">
    <property type="entry name" value="Phosphoribosylformylglycinamidine synthase"/>
    <property type="match status" value="1"/>
</dbReference>
<keyword evidence="7 12" id="KW-0658">Purine biosynthesis</keyword>
<feature type="domain" description="PurM-like C-terminal" evidence="13">
    <location>
        <begin position="861"/>
        <end position="1000"/>
    </location>
</feature>
<dbReference type="InterPro" id="IPR036676">
    <property type="entry name" value="PurM-like_C_sf"/>
</dbReference>
<evidence type="ECO:0000256" key="9">
    <source>
        <dbReference type="ARBA" id="ARBA00022842"/>
    </source>
</evidence>
<protein>
    <recommendedName>
        <fullName evidence="12">Phosphoribosylformylglycinamidine synthase</fullName>
        <shortName evidence="12">FGAM synthase</shortName>
        <shortName evidence="12">FGAMS</shortName>
        <ecNumber evidence="12">6.3.5.3</ecNumber>
    </recommendedName>
    <alternativeName>
        <fullName evidence="12">Formylglycinamide ribonucleotide amidotransferase</fullName>
        <shortName evidence="12">FGAR amidotransferase</shortName>
        <shortName evidence="12">FGAR-AT</shortName>
    </alternativeName>
</protein>
<dbReference type="Pfam" id="PF18072">
    <property type="entry name" value="FGAR-AT_linker"/>
    <property type="match status" value="1"/>
</dbReference>
<dbReference type="CDD" id="cd01740">
    <property type="entry name" value="GATase1_FGAR_AT"/>
    <property type="match status" value="1"/>
</dbReference>
<dbReference type="UniPathway" id="UPA00074">
    <property type="reaction ID" value="UER00128"/>
</dbReference>
<evidence type="ECO:0000256" key="2">
    <source>
        <dbReference type="ARBA" id="ARBA00008608"/>
    </source>
</evidence>
<keyword evidence="18" id="KW-1185">Reference proteome</keyword>
<dbReference type="Pfam" id="PF22689">
    <property type="entry name" value="FGAR-AT_PurM_N-like"/>
    <property type="match status" value="1"/>
</dbReference>
<dbReference type="SUPFAM" id="SSF52317">
    <property type="entry name" value="Class I glutamine amidotransferase-like"/>
    <property type="match status" value="1"/>
</dbReference>
<dbReference type="Gene3D" id="3.30.1330.10">
    <property type="entry name" value="PurM-like, N-terminal domain"/>
    <property type="match status" value="2"/>
</dbReference>
<dbReference type="EC" id="6.3.5.3" evidence="12"/>
<dbReference type="InterPro" id="IPR036604">
    <property type="entry name" value="PurS-like_sf"/>
</dbReference>
<feature type="domain" description="FGAR-AT PurM N-terminal-like" evidence="16">
    <location>
        <begin position="662"/>
        <end position="821"/>
    </location>
</feature>
<feature type="binding site" evidence="12">
    <location>
        <position position="905"/>
    </location>
    <ligand>
        <name>Mg(2+)</name>
        <dbReference type="ChEBI" id="CHEBI:18420"/>
    </ligand>
</feature>
<dbReference type="SUPFAM" id="SSF109736">
    <property type="entry name" value="FGAM synthase PurL, linker domain"/>
    <property type="match status" value="1"/>
</dbReference>
<organism evidence="17 18">
    <name type="scientific">Polynucleobacter meluiroseus</name>
    <dbReference type="NCBI Taxonomy" id="1938814"/>
    <lineage>
        <taxon>Bacteria</taxon>
        <taxon>Pseudomonadati</taxon>
        <taxon>Pseudomonadota</taxon>
        <taxon>Betaproteobacteria</taxon>
        <taxon>Burkholderiales</taxon>
        <taxon>Burkholderiaceae</taxon>
        <taxon>Polynucleobacter</taxon>
    </lineage>
</organism>
<dbReference type="SUPFAM" id="SSF55326">
    <property type="entry name" value="PurM N-terminal domain-like"/>
    <property type="match status" value="2"/>
</dbReference>
<dbReference type="Gene3D" id="1.10.8.750">
    <property type="entry name" value="Phosphoribosylformylglycinamidine synthase, linker domain"/>
    <property type="match status" value="1"/>
</dbReference>
<dbReference type="PANTHER" id="PTHR10099">
    <property type="entry name" value="PHOSPHORIBOSYLFORMYLGLYCINAMIDINE SYNTHASE"/>
    <property type="match status" value="1"/>
</dbReference>
<dbReference type="Gene3D" id="3.90.650.10">
    <property type="entry name" value="PurM-like C-terminal domain"/>
    <property type="match status" value="2"/>
</dbReference>
<feature type="active site" evidence="12">
    <location>
        <position position="1305"/>
    </location>
</feature>
<dbReference type="GO" id="GO:0005737">
    <property type="term" value="C:cytoplasm"/>
    <property type="evidence" value="ECO:0007669"/>
    <property type="project" value="UniProtKB-SubCell"/>
</dbReference>
<dbReference type="CDD" id="cd02203">
    <property type="entry name" value="PurL_repeat1"/>
    <property type="match status" value="1"/>
</dbReference>
<evidence type="ECO:0000256" key="10">
    <source>
        <dbReference type="ARBA" id="ARBA00022962"/>
    </source>
</evidence>
<keyword evidence="9 12" id="KW-0460">Magnesium</keyword>
<keyword evidence="3 12" id="KW-0963">Cytoplasm</keyword>
<evidence type="ECO:0000259" key="15">
    <source>
        <dbReference type="Pfam" id="PF18076"/>
    </source>
</evidence>
<dbReference type="InterPro" id="IPR029062">
    <property type="entry name" value="Class_I_gatase-like"/>
</dbReference>
<dbReference type="GO" id="GO:0004642">
    <property type="term" value="F:phosphoribosylformylglycinamidine synthase activity"/>
    <property type="evidence" value="ECO:0007669"/>
    <property type="project" value="UniProtKB-UniRule"/>
</dbReference>
<comment type="caution">
    <text evidence="12">Lacks conserved residue(s) required for the propagation of feature annotation.</text>
</comment>
<evidence type="ECO:0000256" key="8">
    <source>
        <dbReference type="ARBA" id="ARBA00022840"/>
    </source>
</evidence>
<dbReference type="Gene3D" id="3.40.50.880">
    <property type="match status" value="1"/>
</dbReference>
<accession>A0A240E111</accession>
<feature type="binding site" evidence="12">
    <location>
        <begin position="319"/>
        <end position="330"/>
    </location>
    <ligand>
        <name>ATP</name>
        <dbReference type="ChEBI" id="CHEBI:30616"/>
    </ligand>
</feature>
<feature type="binding site" evidence="12">
    <location>
        <position position="732"/>
    </location>
    <ligand>
        <name>Mg(2+)</name>
        <dbReference type="ChEBI" id="CHEBI:18420"/>
    </ligand>
</feature>
<keyword evidence="4 12" id="KW-0436">Ligase</keyword>
<keyword evidence="5 12" id="KW-0479">Metal-binding</keyword>
<evidence type="ECO:0000259" key="14">
    <source>
        <dbReference type="Pfam" id="PF18072"/>
    </source>
</evidence>
<dbReference type="SUPFAM" id="SSF56042">
    <property type="entry name" value="PurM C-terminal domain-like"/>
    <property type="match status" value="2"/>
</dbReference>
<dbReference type="Pfam" id="PF13507">
    <property type="entry name" value="GATase_5"/>
    <property type="match status" value="1"/>
</dbReference>
<feature type="binding site" evidence="12">
    <location>
        <position position="693"/>
    </location>
    <ligand>
        <name>Mg(2+)</name>
        <dbReference type="ChEBI" id="CHEBI:18420"/>
    </ligand>
</feature>
<reference evidence="18" key="1">
    <citation type="submission" date="2017-08" db="EMBL/GenBank/DDBJ databases">
        <authorList>
            <person name="Varghese N."/>
            <person name="Submissions S."/>
        </authorList>
    </citation>
    <scope>NUCLEOTIDE SEQUENCE [LARGE SCALE GENOMIC DNA]</scope>
    <source>
        <strain evidence="18">AP-Melu-1000-B4</strain>
    </source>
</reference>
<proteinExistence type="inferred from homology"/>
<dbReference type="InterPro" id="IPR041609">
    <property type="entry name" value="PurL_linker"/>
</dbReference>
<dbReference type="EMBL" id="OANS01000002">
    <property type="protein sequence ID" value="SNX28594.1"/>
    <property type="molecule type" value="Genomic_DNA"/>
</dbReference>
<gene>
    <name evidence="12" type="primary">purL</name>
    <name evidence="17" type="ORF">SAMN06295945_0929</name>
</gene>
<comment type="function">
    <text evidence="12">Phosphoribosylformylglycinamidine synthase involved in the purines biosynthetic pathway. Catalyzes the ATP-dependent conversion of formylglycinamide ribonucleotide (FGAR) and glutamine to yield formylglycinamidine ribonucleotide (FGAM) and glutamate.</text>
</comment>
<evidence type="ECO:0000256" key="1">
    <source>
        <dbReference type="ARBA" id="ARBA00004920"/>
    </source>
</evidence>
<keyword evidence="10 12" id="KW-0315">Glutamine amidotransferase</keyword>
<feature type="active site" evidence="12">
    <location>
        <position position="1307"/>
    </location>
</feature>
<feature type="domain" description="PurM-like C-terminal" evidence="13">
    <location>
        <begin position="440"/>
        <end position="597"/>
    </location>
</feature>
<sequence length="1344" mass="146491">MSLFSCLPGADALSAFRQQRLLALLIAQGIELESIEAHYLHFIWSNTNPHSSATQTLSSLLTYGQPFITKLKSGNGLFGSDSKKGSAIIIPRFGTVSPWASKATEIARQCSLDVLRIERGVQYQWHSKKPLDDGQKQLVLAALHDRMTEAVISTEVDAEALYQNLPDRPLTRIPLLTEGRAALDEANQLLGLALSDDEVAYLAENFLRLERNPSDVELIMFAQANSEHCRHKIFNSTWTIDGDDQEKSLFAMIRNTHLLRPEGTIIAYSDNSAVMVGCESETWIPQGGGHHYQKKTRLVHTLMKVETHNHPTAIAPFPGAATGAGGEIRDEGATGIGGNPKAGLTGFSVSNLNIPGTELPWETERYGKPERIATPLQIMLDGPLGGAAFNNEFGRPILGGYFRVFEQTLEGVRRGYHKPIMIAGGIGSIDAIHTAKKPIEPGHLFIQLGGPGMRIGMGGATGSSVATGTNTADLDFDSVQRGNPEMERRAQEVINACCALGVDNPIVSIHDVGAGGLSNAFPELADGAGLGAQFELRNIALEESGMSPAEIWCNESQERYVLAIAASNLDLLKSFCERERCPIAVVGHATTERQLQLSDERQVASSDSHLPIDMPMEVLLGKPPRMHRDVQRVVQHFEELDVTNADLAQCIAWVLQQPTVASKSFLITIGDRTVGGLNARDQMVGPWQVPVADCAVTMMDFSAYRGEAMSMGERTPLAVMNAPAAARMAVGEAITNLLAADIHRLDEVKLSANWMAACGSPGEDAKLYESVYAIGMELCPALGISIPVGKDSLSMATSWQDQDQAKKVVSPVSLIISAFAAVQDARKTLTPLLTLADSAGNALDTELVLIDLGRGKNRMAGSILAQVLNQSGKDTPDLDYPEDLKSLAAAIIQLRKEDKLLAYHDRSDGGLFACIAEMAFASHCGISINVDMIAVKVDQEPEWGDAKNWAQQVAGLRHELTLRALFNEELGAVIQIRRADRDAVFAVLRDLALSAHSHVIAKPNTNGKIEVWCDAKNIFAEPREVLQKLWTNTSYQIARLRDNPDCADSEFALLDHIADSGISPKLTFDIAEDIAAPFLNQNARPKVAILREQGVNSHVEMAYAMDWAGFDSYDVHMSDLISGKAKLVDFRGLISCGGFSYGDVLGAGEGWAKTILFNMQLRDQFEAFFQRQDSFALGVCNGCQMMSNLSGMIPGAQDWPKFTRNQSEQYEARLVMAEITPSPSIFTKGMAGSILPIAIAHGEGFANFSQQGNFDRLQNESLSVMRFVDSQGRPTEMYPLNPNGSAGGLTGVTTPDGRFTVMMPHPERVFRAVQMSWCPPEWLKTPDGASPWMRLFRNARRWAE</sequence>
<evidence type="ECO:0000256" key="3">
    <source>
        <dbReference type="ARBA" id="ARBA00022490"/>
    </source>
</evidence>
<dbReference type="InterPro" id="IPR010073">
    <property type="entry name" value="PurL_large"/>
</dbReference>
<dbReference type="GO" id="GO:0046872">
    <property type="term" value="F:metal ion binding"/>
    <property type="evidence" value="ECO:0007669"/>
    <property type="project" value="UniProtKB-KW"/>
</dbReference>
<evidence type="ECO:0000313" key="17">
    <source>
        <dbReference type="EMBL" id="SNX28594.1"/>
    </source>
</evidence>
<dbReference type="FunFam" id="3.40.50.880:FF:000008">
    <property type="entry name" value="Phosphoribosylformylglycinamidine synthase"/>
    <property type="match status" value="1"/>
</dbReference>
<dbReference type="FunFam" id="3.90.650.10:FF:000024">
    <property type="entry name" value="Phosphoribosylformylglycinamidine synthase"/>
    <property type="match status" value="1"/>
</dbReference>
<dbReference type="OrthoDB" id="9804441at2"/>
<dbReference type="CDD" id="cd02204">
    <property type="entry name" value="PurL_repeat2"/>
    <property type="match status" value="1"/>
</dbReference>
<dbReference type="Pfam" id="PF02769">
    <property type="entry name" value="AIRS_C"/>
    <property type="match status" value="2"/>
</dbReference>